<dbReference type="GO" id="GO:0005794">
    <property type="term" value="C:Golgi apparatus"/>
    <property type="evidence" value="ECO:0007669"/>
    <property type="project" value="TreeGrafter"/>
</dbReference>
<keyword evidence="1" id="KW-0472">Membrane</keyword>
<dbReference type="PANTHER" id="PTHR34391:SF1">
    <property type="entry name" value="UPF0658 GOLGI APPARATUS MEMBRANE PROTEIN C1952.10C-RELATED"/>
    <property type="match status" value="1"/>
</dbReference>
<evidence type="ECO:0000256" key="1">
    <source>
        <dbReference type="SAM" id="Phobius"/>
    </source>
</evidence>
<keyword evidence="3" id="KW-1185">Reference proteome</keyword>
<proteinExistence type="predicted"/>
<dbReference type="Proteomes" id="UP000439903">
    <property type="component" value="Unassembled WGS sequence"/>
</dbReference>
<dbReference type="OrthoDB" id="2448307at2759"/>
<accession>A0A8H4ERL7</accession>
<dbReference type="InterPro" id="IPR040410">
    <property type="entry name" value="UPF0658_Golgi"/>
</dbReference>
<dbReference type="EMBL" id="WTPW01000159">
    <property type="protein sequence ID" value="KAF0541032.1"/>
    <property type="molecule type" value="Genomic_DNA"/>
</dbReference>
<evidence type="ECO:0000313" key="3">
    <source>
        <dbReference type="Proteomes" id="UP000439903"/>
    </source>
</evidence>
<gene>
    <name evidence="2" type="ORF">F8M41_005965</name>
</gene>
<evidence type="ECO:0000313" key="2">
    <source>
        <dbReference type="EMBL" id="KAF0541032.1"/>
    </source>
</evidence>
<sequence length="132" mass="14748">MWNLSVLGKITLISIILQAIVITILEVFVICFHVNFVSQYKLNPIGEGISEADLIYHAIFVISLFFQVLLVIDALWHRNSIQIIANNLLSLAYAGIQLFQHLMLEGAGILNATYAPTNPIFSKDDSDAPKDY</sequence>
<reference evidence="2 3" key="1">
    <citation type="journal article" date="2019" name="Environ. Microbiol.">
        <title>At the nexus of three kingdoms: the genome of the mycorrhizal fungus Gigaspora margarita provides insights into plant, endobacterial and fungal interactions.</title>
        <authorList>
            <person name="Venice F."/>
            <person name="Ghignone S."/>
            <person name="Salvioli di Fossalunga A."/>
            <person name="Amselem J."/>
            <person name="Novero M."/>
            <person name="Xianan X."/>
            <person name="Sedzielewska Toro K."/>
            <person name="Morin E."/>
            <person name="Lipzen A."/>
            <person name="Grigoriev I.V."/>
            <person name="Henrissat B."/>
            <person name="Martin F.M."/>
            <person name="Bonfante P."/>
        </authorList>
    </citation>
    <scope>NUCLEOTIDE SEQUENCE [LARGE SCALE GENOMIC DNA]</scope>
    <source>
        <strain evidence="2 3">BEG34</strain>
    </source>
</reference>
<keyword evidence="1" id="KW-1133">Transmembrane helix</keyword>
<dbReference type="PANTHER" id="PTHR34391">
    <property type="entry name" value="UPF0658 GOLGI APPARATUS MEMBRANE PROTEIN C1952.10C-RELATED"/>
    <property type="match status" value="1"/>
</dbReference>
<name>A0A8H4ERL7_GIGMA</name>
<organism evidence="2 3">
    <name type="scientific">Gigaspora margarita</name>
    <dbReference type="NCBI Taxonomy" id="4874"/>
    <lineage>
        <taxon>Eukaryota</taxon>
        <taxon>Fungi</taxon>
        <taxon>Fungi incertae sedis</taxon>
        <taxon>Mucoromycota</taxon>
        <taxon>Glomeromycotina</taxon>
        <taxon>Glomeromycetes</taxon>
        <taxon>Diversisporales</taxon>
        <taxon>Gigasporaceae</taxon>
        <taxon>Gigaspora</taxon>
    </lineage>
</organism>
<protein>
    <submittedName>
        <fullName evidence="2">Conserved fungal protein</fullName>
    </submittedName>
</protein>
<dbReference type="AlphaFoldDB" id="A0A8H4ERL7"/>
<comment type="caution">
    <text evidence="2">The sequence shown here is derived from an EMBL/GenBank/DDBJ whole genome shotgun (WGS) entry which is preliminary data.</text>
</comment>
<feature type="transmembrane region" description="Helical" evidence="1">
    <location>
        <begin position="55"/>
        <end position="76"/>
    </location>
</feature>
<feature type="transmembrane region" description="Helical" evidence="1">
    <location>
        <begin position="12"/>
        <end position="35"/>
    </location>
</feature>
<keyword evidence="1" id="KW-0812">Transmembrane</keyword>